<keyword evidence="4" id="KW-0479">Metal-binding</keyword>
<organism evidence="12 13">
    <name type="scientific">Angomonas deanei</name>
    <dbReference type="NCBI Taxonomy" id="59799"/>
    <lineage>
        <taxon>Eukaryota</taxon>
        <taxon>Discoba</taxon>
        <taxon>Euglenozoa</taxon>
        <taxon>Kinetoplastea</taxon>
        <taxon>Metakinetoplastina</taxon>
        <taxon>Trypanosomatida</taxon>
        <taxon>Trypanosomatidae</taxon>
        <taxon>Strigomonadinae</taxon>
        <taxon>Angomonas</taxon>
    </lineage>
</organism>
<reference evidence="12 13" key="1">
    <citation type="submission" date="2020-08" db="EMBL/GenBank/DDBJ databases">
        <authorList>
            <person name="Newling K."/>
            <person name="Davey J."/>
            <person name="Forrester S."/>
        </authorList>
    </citation>
    <scope>NUCLEOTIDE SEQUENCE [LARGE SCALE GENOMIC DNA]</scope>
    <source>
        <strain evidence="13">Crithidia deanei Carvalho (ATCC PRA-265)</strain>
    </source>
</reference>
<evidence type="ECO:0000256" key="5">
    <source>
        <dbReference type="ARBA" id="ARBA00023015"/>
    </source>
</evidence>
<dbReference type="GO" id="GO:0006289">
    <property type="term" value="P:nucleotide-excision repair"/>
    <property type="evidence" value="ECO:0007669"/>
    <property type="project" value="TreeGrafter"/>
</dbReference>
<evidence type="ECO:0000256" key="4">
    <source>
        <dbReference type="ARBA" id="ARBA00022771"/>
    </source>
</evidence>
<dbReference type="AlphaFoldDB" id="A0A7G2CIV6"/>
<keyword evidence="4" id="KW-0863">Zinc-finger</keyword>
<dbReference type="InterPro" id="IPR013083">
    <property type="entry name" value="Znf_RING/FYVE/PHD"/>
</dbReference>
<dbReference type="InterPro" id="IPR004595">
    <property type="entry name" value="TFIIH_C1-like_dom"/>
</dbReference>
<evidence type="ECO:0000256" key="3">
    <source>
        <dbReference type="ARBA" id="ARBA00022763"/>
    </source>
</evidence>
<keyword evidence="13" id="KW-1185">Reference proteome</keyword>
<evidence type="ECO:0000256" key="2">
    <source>
        <dbReference type="ARBA" id="ARBA00006092"/>
    </source>
</evidence>
<keyword evidence="6" id="KW-0804">Transcription</keyword>
<evidence type="ECO:0000256" key="1">
    <source>
        <dbReference type="ARBA" id="ARBA00004123"/>
    </source>
</evidence>
<keyword evidence="10" id="KW-0732">Signal</keyword>
<proteinExistence type="inferred from homology"/>
<dbReference type="GO" id="GO:0005675">
    <property type="term" value="C:transcription factor TFIIH holo complex"/>
    <property type="evidence" value="ECO:0007669"/>
    <property type="project" value="TreeGrafter"/>
</dbReference>
<dbReference type="OrthoDB" id="284275at2759"/>
<dbReference type="EMBL" id="LR877159">
    <property type="protein sequence ID" value="CAD2219778.1"/>
    <property type="molecule type" value="Genomic_DNA"/>
</dbReference>
<evidence type="ECO:0000256" key="6">
    <source>
        <dbReference type="ARBA" id="ARBA00023163"/>
    </source>
</evidence>
<evidence type="ECO:0000313" key="12">
    <source>
        <dbReference type="EMBL" id="CAD2219778.1"/>
    </source>
</evidence>
<dbReference type="InterPro" id="IPR046349">
    <property type="entry name" value="C1-like_sf"/>
</dbReference>
<dbReference type="Pfam" id="PF04056">
    <property type="entry name" value="Ssl1"/>
    <property type="match status" value="1"/>
</dbReference>
<dbReference type="VEuPathDB" id="TriTrypDB:ADEAN_000728700"/>
<dbReference type="Gene3D" id="3.40.50.410">
    <property type="entry name" value="von Willebrand factor, type A domain"/>
    <property type="match status" value="1"/>
</dbReference>
<comment type="subcellular location">
    <subcellularLocation>
        <location evidence="1">Nucleus</location>
    </subcellularLocation>
</comment>
<dbReference type="InterPro" id="IPR007198">
    <property type="entry name" value="Ssl1-like"/>
</dbReference>
<sequence length="373" mass="40675">MSPAFSSLLLLLPQRVQAYTLPKTMQRTVLLLDGSEAMNNSGDYLPSYLLAIRNPVYEFIAHYLESSPLVSLGVVVIRDGVCRRLVSPTTNYKDIVSVLERDYFLYGGSGSFSLVNGLRLSLSELVDMKRIVAATQGGKVRGLMGAVDPASRATRRRIVLLSASVTVVDPTNVEHTLSLVAGCDVRLDVISFTGAVHVFERAAEGTGGKLYCPLSYDHLTRLMHQLIGESRASGSRKRSREKKLSGSGEKSVPIAVGFPLCEKITGSGDYTLLCPQCHLPQSAVPTTCPLCRCTLCDVASLFGSIIVHNHFVPQDHKVKDPDAVVICHLCRATQSSDKVDFYRCEKCTSLRCFACNVFVHEKIGMCPVCVSLV</sequence>
<feature type="signal peptide" evidence="10">
    <location>
        <begin position="1"/>
        <end position="18"/>
    </location>
</feature>
<keyword evidence="8" id="KW-0539">Nucleus</keyword>
<feature type="chain" id="PRO_5028958449" evidence="10">
    <location>
        <begin position="19"/>
        <end position="373"/>
    </location>
</feature>
<evidence type="ECO:0000256" key="9">
    <source>
        <dbReference type="SAM" id="MobiDB-lite"/>
    </source>
</evidence>
<dbReference type="PROSITE" id="PS50234">
    <property type="entry name" value="VWFA"/>
    <property type="match status" value="1"/>
</dbReference>
<dbReference type="PANTHER" id="PTHR12695:SF2">
    <property type="entry name" value="GENERAL TRANSCRIPTION FACTOR IIH SUBUNIT 2-RELATED"/>
    <property type="match status" value="1"/>
</dbReference>
<comment type="similarity">
    <text evidence="2">Belongs to the GTF2H2 family.</text>
</comment>
<protein>
    <submittedName>
        <fullName evidence="12">von Willebrand factor type A domain/Ssl1-like, putative</fullName>
    </submittedName>
</protein>
<dbReference type="InterPro" id="IPR002035">
    <property type="entry name" value="VWF_A"/>
</dbReference>
<feature type="region of interest" description="Disordered" evidence="9">
    <location>
        <begin position="230"/>
        <end position="249"/>
    </location>
</feature>
<dbReference type="GO" id="GO:0008270">
    <property type="term" value="F:zinc ion binding"/>
    <property type="evidence" value="ECO:0007669"/>
    <property type="project" value="UniProtKB-KW"/>
</dbReference>
<accession>A0A7G2CIV6</accession>
<feature type="domain" description="VWFA" evidence="11">
    <location>
        <begin position="27"/>
        <end position="226"/>
    </location>
</feature>
<dbReference type="SUPFAM" id="SSF53300">
    <property type="entry name" value="vWA-like"/>
    <property type="match status" value="1"/>
</dbReference>
<keyword evidence="4" id="KW-0862">Zinc</keyword>
<evidence type="ECO:0000259" key="11">
    <source>
        <dbReference type="PROSITE" id="PS50234"/>
    </source>
</evidence>
<dbReference type="SUPFAM" id="SSF57889">
    <property type="entry name" value="Cysteine-rich domain"/>
    <property type="match status" value="1"/>
</dbReference>
<evidence type="ECO:0000256" key="8">
    <source>
        <dbReference type="ARBA" id="ARBA00023242"/>
    </source>
</evidence>
<name>A0A7G2CIV6_9TRYP</name>
<dbReference type="InterPro" id="IPR036465">
    <property type="entry name" value="vWFA_dom_sf"/>
</dbReference>
<keyword evidence="7" id="KW-0234">DNA repair</keyword>
<evidence type="ECO:0000313" key="13">
    <source>
        <dbReference type="Proteomes" id="UP000515908"/>
    </source>
</evidence>
<dbReference type="SMART" id="SM01047">
    <property type="entry name" value="C1_4"/>
    <property type="match status" value="1"/>
</dbReference>
<gene>
    <name evidence="12" type="ORF">ADEAN_000728700</name>
</gene>
<evidence type="ECO:0000256" key="10">
    <source>
        <dbReference type="SAM" id="SignalP"/>
    </source>
</evidence>
<dbReference type="PANTHER" id="PTHR12695">
    <property type="entry name" value="GENERAL TRANSCRIPTION FACTOR IIH SUBUNIT 2"/>
    <property type="match status" value="1"/>
</dbReference>
<evidence type="ECO:0000256" key="7">
    <source>
        <dbReference type="ARBA" id="ARBA00023204"/>
    </source>
</evidence>
<dbReference type="Gene3D" id="3.30.40.10">
    <property type="entry name" value="Zinc/RING finger domain, C3HC4 (zinc finger)"/>
    <property type="match status" value="1"/>
</dbReference>
<dbReference type="GO" id="GO:0006357">
    <property type="term" value="P:regulation of transcription by RNA polymerase II"/>
    <property type="evidence" value="ECO:0007669"/>
    <property type="project" value="TreeGrafter"/>
</dbReference>
<dbReference type="Proteomes" id="UP000515908">
    <property type="component" value="Chromosome 15"/>
</dbReference>
<keyword evidence="5" id="KW-0805">Transcription regulation</keyword>
<keyword evidence="3" id="KW-0227">DNA damage</keyword>